<evidence type="ECO:0000256" key="8">
    <source>
        <dbReference type="ARBA" id="ARBA00022840"/>
    </source>
</evidence>
<feature type="region of interest" description="Disordered" evidence="17">
    <location>
        <begin position="195"/>
        <end position="279"/>
    </location>
</feature>
<evidence type="ECO:0000256" key="1">
    <source>
        <dbReference type="ARBA" id="ARBA00004123"/>
    </source>
</evidence>
<feature type="compositionally biased region" description="Polar residues" evidence="17">
    <location>
        <begin position="235"/>
        <end position="249"/>
    </location>
</feature>
<keyword evidence="5" id="KW-0597">Phosphoprotein</keyword>
<keyword evidence="9 16" id="KW-0175">Coiled coil</keyword>
<dbReference type="Proteomes" id="UP000515152">
    <property type="component" value="Chromosome 10"/>
</dbReference>
<evidence type="ECO:0000256" key="17">
    <source>
        <dbReference type="SAM" id="MobiDB-lite"/>
    </source>
</evidence>
<evidence type="ECO:0000313" key="20">
    <source>
        <dbReference type="Proteomes" id="UP000515152"/>
    </source>
</evidence>
<dbReference type="GO" id="GO:0005634">
    <property type="term" value="C:nucleus"/>
    <property type="evidence" value="ECO:0007669"/>
    <property type="project" value="UniProtKB-SubCell"/>
</dbReference>
<dbReference type="CTD" id="9928"/>
<evidence type="ECO:0000313" key="21">
    <source>
        <dbReference type="RefSeq" id="XP_031431339.1"/>
    </source>
</evidence>
<dbReference type="SMART" id="SM00129">
    <property type="entry name" value="KISc"/>
    <property type="match status" value="1"/>
</dbReference>
<dbReference type="GO" id="GO:0008017">
    <property type="term" value="F:microtubule binding"/>
    <property type="evidence" value="ECO:0007669"/>
    <property type="project" value="InterPro"/>
</dbReference>
<reference evidence="21 22" key="1">
    <citation type="submission" date="2025-04" db="UniProtKB">
        <authorList>
            <consortium name="RefSeq"/>
        </authorList>
    </citation>
    <scope>IDENTIFICATION</scope>
</reference>
<dbReference type="GO" id="GO:0005819">
    <property type="term" value="C:spindle"/>
    <property type="evidence" value="ECO:0007669"/>
    <property type="project" value="UniProtKB-SubCell"/>
</dbReference>
<protein>
    <recommendedName>
        <fullName evidence="14">Kinesin-like protein KIF14</fullName>
    </recommendedName>
</protein>
<dbReference type="GO" id="GO:0005524">
    <property type="term" value="F:ATP binding"/>
    <property type="evidence" value="ECO:0007669"/>
    <property type="project" value="UniProtKB-UniRule"/>
</dbReference>
<dbReference type="GO" id="GO:0001822">
    <property type="term" value="P:kidney development"/>
    <property type="evidence" value="ECO:0007669"/>
    <property type="project" value="Ensembl"/>
</dbReference>
<keyword evidence="8 15" id="KW-0067">ATP-binding</keyword>
<evidence type="ECO:0000259" key="18">
    <source>
        <dbReference type="PROSITE" id="PS50006"/>
    </source>
</evidence>
<feature type="coiled-coil region" evidence="16">
    <location>
        <begin position="677"/>
        <end position="729"/>
    </location>
</feature>
<dbReference type="GO" id="GO:0007018">
    <property type="term" value="P:microtubule-based movement"/>
    <property type="evidence" value="ECO:0007669"/>
    <property type="project" value="InterPro"/>
</dbReference>
<dbReference type="InterPro" id="IPR027417">
    <property type="entry name" value="P-loop_NTPase"/>
</dbReference>
<dbReference type="SUPFAM" id="SSF49879">
    <property type="entry name" value="SMAD/FHA domain"/>
    <property type="match status" value="1"/>
</dbReference>
<dbReference type="Pfam" id="PF00498">
    <property type="entry name" value="FHA"/>
    <property type="match status" value="1"/>
</dbReference>
<dbReference type="InterPro" id="IPR056523">
    <property type="entry name" value="4HB_KIF14"/>
</dbReference>
<evidence type="ECO:0000256" key="7">
    <source>
        <dbReference type="ARBA" id="ARBA00022741"/>
    </source>
</evidence>
<feature type="region of interest" description="Disordered" evidence="17">
    <location>
        <begin position="1550"/>
        <end position="1585"/>
    </location>
</feature>
<keyword evidence="7 15" id="KW-0547">Nucleotide-binding</keyword>
<comment type="similarity">
    <text evidence="15">Belongs to the TRAFAC class myosin-kinesin ATPase superfamily. Kinesin family.</text>
</comment>
<dbReference type="PROSITE" id="PS50006">
    <property type="entry name" value="FHA_DOMAIN"/>
    <property type="match status" value="1"/>
</dbReference>
<dbReference type="KEGG" id="char:105898336"/>
<keyword evidence="6" id="KW-0493">Microtubule</keyword>
<dbReference type="Gene3D" id="3.40.850.10">
    <property type="entry name" value="Kinesin motor domain"/>
    <property type="match status" value="1"/>
</dbReference>
<feature type="compositionally biased region" description="Polar residues" evidence="17">
    <location>
        <begin position="106"/>
        <end position="117"/>
    </location>
</feature>
<evidence type="ECO:0000313" key="22">
    <source>
        <dbReference type="RefSeq" id="XP_031431340.1"/>
    </source>
</evidence>
<dbReference type="InterPro" id="IPR036961">
    <property type="entry name" value="Kinesin_motor_dom_sf"/>
</dbReference>
<evidence type="ECO:0000256" key="2">
    <source>
        <dbReference type="ARBA" id="ARBA00004186"/>
    </source>
</evidence>
<keyword evidence="20" id="KW-1185">Reference proteome</keyword>
<evidence type="ECO:0000256" key="12">
    <source>
        <dbReference type="ARBA" id="ARBA00023242"/>
    </source>
</evidence>
<dbReference type="GO" id="GO:0005874">
    <property type="term" value="C:microtubule"/>
    <property type="evidence" value="ECO:0007669"/>
    <property type="project" value="UniProtKB-KW"/>
</dbReference>
<dbReference type="GeneID" id="105898336"/>
<proteinExistence type="inferred from homology"/>
<dbReference type="PROSITE" id="PS50067">
    <property type="entry name" value="KINESIN_MOTOR_2"/>
    <property type="match status" value="1"/>
</dbReference>
<dbReference type="GO" id="GO:0030496">
    <property type="term" value="C:midbody"/>
    <property type="evidence" value="ECO:0007669"/>
    <property type="project" value="UniProtKB-SubCell"/>
</dbReference>
<evidence type="ECO:0000256" key="11">
    <source>
        <dbReference type="ARBA" id="ARBA00023212"/>
    </source>
</evidence>
<evidence type="ECO:0000256" key="3">
    <source>
        <dbReference type="ARBA" id="ARBA00004214"/>
    </source>
</evidence>
<dbReference type="Pfam" id="PF16183">
    <property type="entry name" value="Kinesin_assoc"/>
    <property type="match status" value="1"/>
</dbReference>
<dbReference type="InterPro" id="IPR008984">
    <property type="entry name" value="SMAD_FHA_dom_sf"/>
</dbReference>
<dbReference type="OrthoDB" id="3176171at2759"/>
<dbReference type="Pfam" id="PF23313">
    <property type="entry name" value="4HB_KIF14"/>
    <property type="match status" value="1"/>
</dbReference>
<evidence type="ECO:0000256" key="10">
    <source>
        <dbReference type="ARBA" id="ARBA00023175"/>
    </source>
</evidence>
<feature type="compositionally biased region" description="Low complexity" evidence="17">
    <location>
        <begin position="250"/>
        <end position="268"/>
    </location>
</feature>
<dbReference type="PROSITE" id="PS00411">
    <property type="entry name" value="KINESIN_MOTOR_1"/>
    <property type="match status" value="1"/>
</dbReference>
<keyword evidence="4" id="KW-0963">Cytoplasm</keyword>
<dbReference type="CDD" id="cd01365">
    <property type="entry name" value="KISc_KIF1A_KIF1B"/>
    <property type="match status" value="1"/>
</dbReference>
<dbReference type="GO" id="GO:0007420">
    <property type="term" value="P:brain development"/>
    <property type="evidence" value="ECO:0007669"/>
    <property type="project" value="Ensembl"/>
</dbReference>
<sequence>MMDETTASVDRSRETNKTYIISDPSKENDSSIRLTLQRRTTENKDTGKGENSDTSNAENLIQAPQKRLTLKRRTRSVDKTPNTARAKASHPGPGGAVSRKSKILSEPNSRTPRASNVLRSGSVRDIVFKTPAKDTIVGRRNPPAQVIERAPKLTTKMDISKSDYQSNTVSTPTKTTQFGKLSVKKEVFERLAGRDANKSVSTKSGSLERHMTPSQVTSACGRPGAPRPINRLPICSQNRMPLNTPRTTQATKSVTASSSRASKSRASAETPPVIESASQVTQLSQDSFKMENSAVAVAVRMRPFSSREQKEKATQVIFMDNQETVVHHPDSKRFTFSFDFSFGSIDEKDPDFASQQIVYEKLAKPLLERAFEGFNTCLFAYGQTGSGKSYTMMGFGEEVGVTPRFCEELFSRLPTNHNKEITCHLEMSYFEVYNEKIHDLLIVKDEQNQKRLPLRVREHPIHGPYVADLSTNVVSSYADIQGWLELGNKQRATAATGMNDKSSRSHSVFTLTLTQTKTELVEGEQHDHTITSRINLVDLAGSERCSSAQTSGDRLREGASINKSLLTLGKVISALSEQAQTRKKVFTPYRESVLTWLLKESLGGNSKTAMIATLSPAASNVEESLSTLRYAQQARMIINVAKVNEDTNAKLIRELKAEVEKLKLAQTGLRGIEPEKMRLFQQEIVALKMQLTQQDREMAEVHRAWREKLEQAEKRKKEEAKELQRAGSTFKVDNRLPNLVNLNEDPQLSEMLLYMIKEGQTKVGRLKSETAHDIQLSGALIADKHCVISNVNGTVSILPMENAKTFVNGNLVSESTVLQHGDRVILGGDHYFRFNHPTEVQSGKRVSCWSSAGDGHKDFEFAKNELLAAQRAKLEAEIEAARFKAKEEMMQGIQVAKEMAQKELISQKQVYEDRIKTLEQELEEETQRKRMQELDSQRVASKMEELKTAKSHLELEVSTHKKLLHMEARATRQAMADHDIRHAKIIGALEAEKRKIAEDLAEIQEKRAMRTNNALKIGLSGVGSGPAQSSAPPQWDAMKLSLMIEEANAIGKKLRKHTIFSRLEVSAQGSGDGELQVQVQNTKLGISTFWSLEKFQSSLAAMRELDQGDRASKDDDVFYDPNDEWEQDISASSSASSLSRRRSRSLLKSRRISGRLYEIRVHPIQSLHSPAPQSTVGLMGMNKPPSHLSSISDSALPGISKDMIGQAVARLRQCHPSDDSVADRLTSDLLSIHAVVKSITTLYNQLDEDSSENLFVCSVEAQTQLMKGTLAMERAVSTTLIWVSSIKPCKGAVFHTAEELKTEVKKMGGYFQLLIQGCDSEITSMVTEAQSKMDRCFSAALGVTGHLSALSGTEMHVVELGSDAVGKRPPLVSLLDGTCRGIHGLLEEGQNISKEMLREAQLMYPKTQHLQSLKTKSLDTAQALQSYLYCSISQGQDSLERAGDEASDVARCLCEVRTSAVSLFQLNLALRQLHSSLSLSFRGKGDDGSIVAIQSSSRVIDDIISGLPRQAGIGTGGAGLQLPCVQSIMDARDDVHAALRSLATAFKSGRARARDSTGSEGSSRRSVEECNTSVGSNSSLASLPPRNKTVPKIMYSLAGPTPVSKDVQWV</sequence>
<evidence type="ECO:0000256" key="15">
    <source>
        <dbReference type="PROSITE-ProRule" id="PRU00283"/>
    </source>
</evidence>
<keyword evidence="11" id="KW-0206">Cytoskeleton</keyword>
<evidence type="ECO:0000256" key="4">
    <source>
        <dbReference type="ARBA" id="ARBA00022490"/>
    </source>
</evidence>
<dbReference type="PRINTS" id="PR00380">
    <property type="entry name" value="KINESINHEAVY"/>
</dbReference>
<dbReference type="FunFam" id="2.60.200.20:FF:000020">
    <property type="entry name" value="Kinesin family member 14"/>
    <property type="match status" value="1"/>
</dbReference>
<dbReference type="GO" id="GO:0003777">
    <property type="term" value="F:microtubule motor activity"/>
    <property type="evidence" value="ECO:0007669"/>
    <property type="project" value="InterPro"/>
</dbReference>
<keyword evidence="10 15" id="KW-0505">Motor protein</keyword>
<dbReference type="InterPro" id="IPR019821">
    <property type="entry name" value="Kinesin_motor_CS"/>
</dbReference>
<dbReference type="SMART" id="SM00240">
    <property type="entry name" value="FHA"/>
    <property type="match status" value="1"/>
</dbReference>
<comment type="subcellular location">
    <subcellularLocation>
        <location evidence="2">Cytoplasm</location>
        <location evidence="2">Cytoskeleton</location>
        <location evidence="2">Spindle</location>
    </subcellularLocation>
    <subcellularLocation>
        <location evidence="3">Midbody</location>
    </subcellularLocation>
    <subcellularLocation>
        <location evidence="1">Nucleus</location>
    </subcellularLocation>
</comment>
<dbReference type="RefSeq" id="XP_031431339.1">
    <property type="nucleotide sequence ID" value="XM_031575479.2"/>
</dbReference>
<dbReference type="GeneTree" id="ENSGT00940000156834"/>
<feature type="compositionally biased region" description="Basic and acidic residues" evidence="17">
    <location>
        <begin position="39"/>
        <end position="51"/>
    </location>
</feature>
<keyword evidence="12" id="KW-0539">Nucleus</keyword>
<evidence type="ECO:0000256" key="14">
    <source>
        <dbReference type="ARBA" id="ARBA00073220"/>
    </source>
</evidence>
<evidence type="ECO:0000256" key="5">
    <source>
        <dbReference type="ARBA" id="ARBA00022553"/>
    </source>
</evidence>
<dbReference type="PANTHER" id="PTHR47117:SF7">
    <property type="entry name" value="KINESIN-LIKE PROTEIN KIF14"/>
    <property type="match status" value="1"/>
</dbReference>
<accession>A0A6P8G7V9</accession>
<evidence type="ECO:0000256" key="6">
    <source>
        <dbReference type="ARBA" id="ARBA00022701"/>
    </source>
</evidence>
<feature type="region of interest" description="Disordered" evidence="17">
    <location>
        <begin position="1"/>
        <end position="117"/>
    </location>
</feature>
<dbReference type="CDD" id="cd22707">
    <property type="entry name" value="FHA_KIF14"/>
    <property type="match status" value="1"/>
</dbReference>
<dbReference type="Pfam" id="PF00225">
    <property type="entry name" value="Kinesin"/>
    <property type="match status" value="1"/>
</dbReference>
<dbReference type="InterPro" id="IPR000253">
    <property type="entry name" value="FHA_dom"/>
</dbReference>
<evidence type="ECO:0000259" key="19">
    <source>
        <dbReference type="PROSITE" id="PS50067"/>
    </source>
</evidence>
<dbReference type="GO" id="GO:0043066">
    <property type="term" value="P:negative regulation of apoptotic process"/>
    <property type="evidence" value="ECO:0007669"/>
    <property type="project" value="UniProtKB-ARBA"/>
</dbReference>
<name>A0A6P8G7V9_CLUHA</name>
<evidence type="ECO:0000256" key="9">
    <source>
        <dbReference type="ARBA" id="ARBA00023054"/>
    </source>
</evidence>
<feature type="binding site" evidence="15">
    <location>
        <begin position="382"/>
        <end position="389"/>
    </location>
    <ligand>
        <name>ATP</name>
        <dbReference type="ChEBI" id="CHEBI:30616"/>
    </ligand>
</feature>
<dbReference type="PANTHER" id="PTHR47117">
    <property type="entry name" value="STAR-RELATED LIPID TRANSFER PROTEIN 9"/>
    <property type="match status" value="1"/>
</dbReference>
<dbReference type="InterPro" id="IPR032405">
    <property type="entry name" value="Kinesin_assoc"/>
</dbReference>
<dbReference type="SUPFAM" id="SSF52540">
    <property type="entry name" value="P-loop containing nucleoside triphosphate hydrolases"/>
    <property type="match status" value="1"/>
</dbReference>
<evidence type="ECO:0000256" key="16">
    <source>
        <dbReference type="SAM" id="Coils"/>
    </source>
</evidence>
<dbReference type="InterPro" id="IPR001752">
    <property type="entry name" value="Kinesin_motor_dom"/>
</dbReference>
<feature type="coiled-coil region" evidence="16">
    <location>
        <begin position="859"/>
        <end position="935"/>
    </location>
</feature>
<comment type="subunit">
    <text evidence="13">Directly interacts with PRC1 within a complex also containing KIF4A, KIF20A and KIF23; targets to the central spindle. Directly interacts with CIT depending on the activation state of the kinase (stronger interaction with the kinase-dead form); targets to the midbody. Interacts with ARRB2; the interaction is detected in the nucleus upon OR1D2 stimulation. Interacts with AKT1; the interaction is detected in the plasma membrane upon INS stimulation and promotes AKT1 phosphorylation. Interacts with SVIL; at midbody during cytokinesis. Interacts with RADIL (via PDZ domain); recruits RADIL to the microtubule network restricting RADIL from interaction with activated RAP1A.</text>
</comment>
<organism evidence="20 22">
    <name type="scientific">Clupea harengus</name>
    <name type="common">Atlantic herring</name>
    <dbReference type="NCBI Taxonomy" id="7950"/>
    <lineage>
        <taxon>Eukaryota</taxon>
        <taxon>Metazoa</taxon>
        <taxon>Chordata</taxon>
        <taxon>Craniata</taxon>
        <taxon>Vertebrata</taxon>
        <taxon>Euteleostomi</taxon>
        <taxon>Actinopterygii</taxon>
        <taxon>Neopterygii</taxon>
        <taxon>Teleostei</taxon>
        <taxon>Clupei</taxon>
        <taxon>Clupeiformes</taxon>
        <taxon>Clupeoidei</taxon>
        <taxon>Clupeidae</taxon>
        <taxon>Clupea</taxon>
    </lineage>
</organism>
<feature type="compositionally biased region" description="Polar residues" evidence="17">
    <location>
        <begin position="1570"/>
        <end position="1581"/>
    </location>
</feature>
<feature type="domain" description="Kinesin motor" evidence="19">
    <location>
        <begin position="294"/>
        <end position="637"/>
    </location>
</feature>
<dbReference type="RefSeq" id="XP_031431340.1">
    <property type="nucleotide sequence ID" value="XM_031575480.2"/>
</dbReference>
<feature type="compositionally biased region" description="Basic and acidic residues" evidence="17">
    <location>
        <begin position="1552"/>
        <end position="1568"/>
    </location>
</feature>
<dbReference type="FunFam" id="3.40.850.10:FF:000042">
    <property type="entry name" value="Kinesin family member 14"/>
    <property type="match status" value="1"/>
</dbReference>
<feature type="domain" description="FHA" evidence="18">
    <location>
        <begin position="761"/>
        <end position="812"/>
    </location>
</feature>
<evidence type="ECO:0000256" key="13">
    <source>
        <dbReference type="ARBA" id="ARBA00064520"/>
    </source>
</evidence>
<dbReference type="Gene3D" id="2.60.200.20">
    <property type="match status" value="1"/>
</dbReference>
<gene>
    <name evidence="21 22" type="primary">kif14</name>
</gene>